<evidence type="ECO:0000313" key="13">
    <source>
        <dbReference type="Proteomes" id="UP000823046"/>
    </source>
</evidence>
<evidence type="ECO:0000313" key="12">
    <source>
        <dbReference type="EMBL" id="KAF8820176.1"/>
    </source>
</evidence>
<dbReference type="InterPro" id="IPR051031">
    <property type="entry name" value="RING-box_E3_Ubiquitin_Ligase"/>
</dbReference>
<dbReference type="InterPro" id="IPR024766">
    <property type="entry name" value="Znf_RING_H2"/>
</dbReference>
<comment type="caution">
    <text evidence="12">The sequence shown here is derived from an EMBL/GenBank/DDBJ whole genome shotgun (WGS) entry which is preliminary data.</text>
</comment>
<dbReference type="SMART" id="SM00184">
    <property type="entry name" value="RING"/>
    <property type="match status" value="1"/>
</dbReference>
<accession>A0ABQ7J852</accession>
<dbReference type="PROSITE" id="PS50089">
    <property type="entry name" value="ZF_RING_2"/>
    <property type="match status" value="1"/>
</dbReference>
<dbReference type="InterPro" id="IPR013083">
    <property type="entry name" value="Znf_RING/FYVE/PHD"/>
</dbReference>
<feature type="domain" description="RING-type" evidence="11">
    <location>
        <begin position="37"/>
        <end position="83"/>
    </location>
</feature>
<evidence type="ECO:0000256" key="9">
    <source>
        <dbReference type="ARBA" id="ARBA00023242"/>
    </source>
</evidence>
<keyword evidence="9" id="KW-0539">Nucleus</keyword>
<comment type="pathway">
    <text evidence="3">Protein modification; protein ubiquitination.</text>
</comment>
<dbReference type="PANTHER" id="PTHR11210">
    <property type="entry name" value="RING BOX"/>
    <property type="match status" value="1"/>
</dbReference>
<evidence type="ECO:0000259" key="11">
    <source>
        <dbReference type="PROSITE" id="PS50089"/>
    </source>
</evidence>
<evidence type="ECO:0000256" key="3">
    <source>
        <dbReference type="ARBA" id="ARBA00004906"/>
    </source>
</evidence>
<keyword evidence="4" id="KW-0963">Cytoplasm</keyword>
<organism evidence="12 13">
    <name type="scientific">Cardiosporidium cionae</name>
    <dbReference type="NCBI Taxonomy" id="476202"/>
    <lineage>
        <taxon>Eukaryota</taxon>
        <taxon>Sar</taxon>
        <taxon>Alveolata</taxon>
        <taxon>Apicomplexa</taxon>
        <taxon>Aconoidasida</taxon>
        <taxon>Nephromycida</taxon>
        <taxon>Cardiosporidium</taxon>
    </lineage>
</organism>
<keyword evidence="8" id="KW-0862">Zinc</keyword>
<dbReference type="Pfam" id="PF12678">
    <property type="entry name" value="zf-rbx1"/>
    <property type="match status" value="1"/>
</dbReference>
<gene>
    <name evidence="12" type="ORF">IE077_003479</name>
</gene>
<sequence>MPRFSPTSMHVTAVWRWQGAPRDTQCVICDNPFEMTCNQCKEPGIECPPAFGKCGHTFHLHCIGKWLNRTAPKNSNATCPICRGEWIFLAETIKEGQNDHLGKDDGIHVDADSS</sequence>
<evidence type="ECO:0000256" key="6">
    <source>
        <dbReference type="ARBA" id="ARBA00022771"/>
    </source>
</evidence>
<evidence type="ECO:0000256" key="2">
    <source>
        <dbReference type="ARBA" id="ARBA00004496"/>
    </source>
</evidence>
<keyword evidence="13" id="KW-1185">Reference proteome</keyword>
<dbReference type="Gene3D" id="3.30.40.10">
    <property type="entry name" value="Zinc/RING finger domain, C3HC4 (zinc finger)"/>
    <property type="match status" value="1"/>
</dbReference>
<evidence type="ECO:0000256" key="5">
    <source>
        <dbReference type="ARBA" id="ARBA00022723"/>
    </source>
</evidence>
<dbReference type="EMBL" id="JADAQX010000456">
    <property type="protein sequence ID" value="KAF8820176.1"/>
    <property type="molecule type" value="Genomic_DNA"/>
</dbReference>
<keyword evidence="6 10" id="KW-0863">Zinc-finger</keyword>
<comment type="subcellular location">
    <subcellularLocation>
        <location evidence="2">Cytoplasm</location>
    </subcellularLocation>
    <subcellularLocation>
        <location evidence="1">Nucleus</location>
    </subcellularLocation>
</comment>
<evidence type="ECO:0000256" key="7">
    <source>
        <dbReference type="ARBA" id="ARBA00022786"/>
    </source>
</evidence>
<evidence type="ECO:0000256" key="10">
    <source>
        <dbReference type="PROSITE-ProRule" id="PRU00175"/>
    </source>
</evidence>
<protein>
    <submittedName>
        <fullName evidence="12">Anaphase promoting complex subunit 11</fullName>
    </submittedName>
</protein>
<evidence type="ECO:0000256" key="8">
    <source>
        <dbReference type="ARBA" id="ARBA00022833"/>
    </source>
</evidence>
<proteinExistence type="predicted"/>
<dbReference type="SUPFAM" id="SSF57850">
    <property type="entry name" value="RING/U-box"/>
    <property type="match status" value="1"/>
</dbReference>
<dbReference type="InterPro" id="IPR001841">
    <property type="entry name" value="Znf_RING"/>
</dbReference>
<keyword evidence="5" id="KW-0479">Metal-binding</keyword>
<keyword evidence="7" id="KW-0833">Ubl conjugation pathway</keyword>
<reference evidence="12 13" key="1">
    <citation type="journal article" date="2020" name="bioRxiv">
        <title>Metabolic contributions of an alphaproteobacterial endosymbiont in the apicomplexan Cardiosporidium cionae.</title>
        <authorList>
            <person name="Hunter E.S."/>
            <person name="Paight C.J."/>
            <person name="Lane C.E."/>
        </authorList>
    </citation>
    <scope>NUCLEOTIDE SEQUENCE [LARGE SCALE GENOMIC DNA]</scope>
    <source>
        <strain evidence="12">ESH_2018</strain>
    </source>
</reference>
<dbReference type="Proteomes" id="UP000823046">
    <property type="component" value="Unassembled WGS sequence"/>
</dbReference>
<evidence type="ECO:0000256" key="1">
    <source>
        <dbReference type="ARBA" id="ARBA00004123"/>
    </source>
</evidence>
<evidence type="ECO:0000256" key="4">
    <source>
        <dbReference type="ARBA" id="ARBA00022490"/>
    </source>
</evidence>
<name>A0ABQ7J852_9APIC</name>